<evidence type="ECO:0000313" key="7">
    <source>
        <dbReference type="EMBL" id="GAA2425324.1"/>
    </source>
</evidence>
<dbReference type="Pfam" id="PF02775">
    <property type="entry name" value="TPP_enzyme_C"/>
    <property type="match status" value="1"/>
</dbReference>
<dbReference type="SUPFAM" id="SSF52467">
    <property type="entry name" value="DHS-like NAD/FAD-binding domain"/>
    <property type="match status" value="1"/>
</dbReference>
<feature type="domain" description="Thiamine pyrophosphate enzyme N-terminal TPP-binding" evidence="6">
    <location>
        <begin position="1"/>
        <end position="108"/>
    </location>
</feature>
<dbReference type="NCBIfam" id="NF006122">
    <property type="entry name" value="PRK08266.1"/>
    <property type="match status" value="1"/>
</dbReference>
<evidence type="ECO:0000313" key="8">
    <source>
        <dbReference type="Proteomes" id="UP001501638"/>
    </source>
</evidence>
<dbReference type="InterPro" id="IPR012001">
    <property type="entry name" value="Thiamin_PyroP_enz_TPP-bd_dom"/>
</dbReference>
<evidence type="ECO:0000259" key="4">
    <source>
        <dbReference type="Pfam" id="PF00205"/>
    </source>
</evidence>
<dbReference type="InterPro" id="IPR011766">
    <property type="entry name" value="TPP_enzyme_TPP-bd"/>
</dbReference>
<keyword evidence="2 3" id="KW-0786">Thiamine pyrophosphate</keyword>
<name>A0ABN3J9J4_9ACTN</name>
<gene>
    <name evidence="7" type="ORF">GCM10010405_04820</name>
</gene>
<dbReference type="InterPro" id="IPR000399">
    <property type="entry name" value="TPP-bd_CS"/>
</dbReference>
<dbReference type="Pfam" id="PF02776">
    <property type="entry name" value="TPP_enzyme_N"/>
    <property type="match status" value="1"/>
</dbReference>
<organism evidence="7 8">
    <name type="scientific">Streptomyces macrosporus</name>
    <dbReference type="NCBI Taxonomy" id="44032"/>
    <lineage>
        <taxon>Bacteria</taxon>
        <taxon>Bacillati</taxon>
        <taxon>Actinomycetota</taxon>
        <taxon>Actinomycetes</taxon>
        <taxon>Kitasatosporales</taxon>
        <taxon>Streptomycetaceae</taxon>
        <taxon>Streptomyces</taxon>
    </lineage>
</organism>
<comment type="caution">
    <text evidence="7">The sequence shown here is derived from an EMBL/GenBank/DDBJ whole genome shotgun (WGS) entry which is preliminary data.</text>
</comment>
<sequence length="532" mass="56632">MNVAEHLVARLVDEGVDVVFTVPGEQLDPVFKALADTGIRVVHARHEQAAAFMAYGYARSSRRVGVYTVISGPGVLNSTTGLATAYAGDARVLCVTAQIATPLLDRGLGIPHEIPDQLGVLQSLTGWAARVEKPGGATSALDEAFHRLRHHRPRPVALEIPTDVLAAEVVSPDPWVAPPAPRPPGPHAIEAARAALASARAPIVFVGSGARGASAEIAALAESLKAPVTTELGGRGIVSDEHELSVSLPVAHRLWPHADVVLAVGTRLLRPQVEWGVDGLRIIRVDLDEEEIHRVSSPEVSLVGDAAEVVRALLDGLEPVDEREEWLAMAADARRGVDVEIARLTPQVDFVGAMRSALPEDGFFVDEMTQVGYVARVAFPVLRPSTYVLPTYVGALGFGFATSLGVKIAHPERAVLSISGDGGFLFTAAELATAVQHGIGVVAVVFNDGSFSNVKRSQLKFLDSTIATELHNPDFVGFAEAFGAVGVRADGPEQLKTEIERAFARPRTPTVIEVPVGDMPNPWPLIRLPRVR</sequence>
<evidence type="ECO:0000256" key="3">
    <source>
        <dbReference type="RuleBase" id="RU362132"/>
    </source>
</evidence>
<feature type="domain" description="Thiamine pyrophosphate enzyme central" evidence="4">
    <location>
        <begin position="189"/>
        <end position="313"/>
    </location>
</feature>
<evidence type="ECO:0000259" key="5">
    <source>
        <dbReference type="Pfam" id="PF02775"/>
    </source>
</evidence>
<evidence type="ECO:0000256" key="2">
    <source>
        <dbReference type="ARBA" id="ARBA00023052"/>
    </source>
</evidence>
<proteinExistence type="inferred from homology"/>
<protein>
    <submittedName>
        <fullName evidence="7">Thiamine pyrophosphate-binding protein</fullName>
    </submittedName>
</protein>
<accession>A0ABN3J9J4</accession>
<dbReference type="EMBL" id="BAAASZ010000005">
    <property type="protein sequence ID" value="GAA2425324.1"/>
    <property type="molecule type" value="Genomic_DNA"/>
</dbReference>
<dbReference type="PANTHER" id="PTHR18968">
    <property type="entry name" value="THIAMINE PYROPHOSPHATE ENZYMES"/>
    <property type="match status" value="1"/>
</dbReference>
<dbReference type="InterPro" id="IPR029061">
    <property type="entry name" value="THDP-binding"/>
</dbReference>
<comment type="similarity">
    <text evidence="1 3">Belongs to the TPP enzyme family.</text>
</comment>
<dbReference type="PANTHER" id="PTHR18968:SF167">
    <property type="entry name" value="ACETOLACTATE SYNTHASE LARGE SUBUNIT ILVB2-RELATED"/>
    <property type="match status" value="1"/>
</dbReference>
<dbReference type="SUPFAM" id="SSF52518">
    <property type="entry name" value="Thiamin diphosphate-binding fold (THDP-binding)"/>
    <property type="match status" value="2"/>
</dbReference>
<feature type="domain" description="Thiamine pyrophosphate enzyme TPP-binding" evidence="5">
    <location>
        <begin position="374"/>
        <end position="514"/>
    </location>
</feature>
<dbReference type="Pfam" id="PF00205">
    <property type="entry name" value="TPP_enzyme_M"/>
    <property type="match status" value="1"/>
</dbReference>
<dbReference type="InterPro" id="IPR012000">
    <property type="entry name" value="Thiamin_PyroP_enz_cen_dom"/>
</dbReference>
<dbReference type="InterPro" id="IPR029035">
    <property type="entry name" value="DHS-like_NAD/FAD-binding_dom"/>
</dbReference>
<dbReference type="Gene3D" id="3.40.50.970">
    <property type="match status" value="2"/>
</dbReference>
<dbReference type="RefSeq" id="WP_344320342.1">
    <property type="nucleotide sequence ID" value="NZ_BAAASZ010000005.1"/>
</dbReference>
<dbReference type="Gene3D" id="3.40.50.1220">
    <property type="entry name" value="TPP-binding domain"/>
    <property type="match status" value="1"/>
</dbReference>
<evidence type="ECO:0000256" key="1">
    <source>
        <dbReference type="ARBA" id="ARBA00007812"/>
    </source>
</evidence>
<dbReference type="Proteomes" id="UP001501638">
    <property type="component" value="Unassembled WGS sequence"/>
</dbReference>
<dbReference type="CDD" id="cd00568">
    <property type="entry name" value="TPP_enzymes"/>
    <property type="match status" value="1"/>
</dbReference>
<evidence type="ECO:0000259" key="6">
    <source>
        <dbReference type="Pfam" id="PF02776"/>
    </source>
</evidence>
<dbReference type="CDD" id="cd07035">
    <property type="entry name" value="TPP_PYR_POX_like"/>
    <property type="match status" value="1"/>
</dbReference>
<keyword evidence="8" id="KW-1185">Reference proteome</keyword>
<reference evidence="7 8" key="1">
    <citation type="journal article" date="2019" name="Int. J. Syst. Evol. Microbiol.">
        <title>The Global Catalogue of Microorganisms (GCM) 10K type strain sequencing project: providing services to taxonomists for standard genome sequencing and annotation.</title>
        <authorList>
            <consortium name="The Broad Institute Genomics Platform"/>
            <consortium name="The Broad Institute Genome Sequencing Center for Infectious Disease"/>
            <person name="Wu L."/>
            <person name="Ma J."/>
        </authorList>
    </citation>
    <scope>NUCLEOTIDE SEQUENCE [LARGE SCALE GENOMIC DNA]</scope>
    <source>
        <strain evidence="7 8">JCM 6305</strain>
    </source>
</reference>
<dbReference type="InterPro" id="IPR045229">
    <property type="entry name" value="TPP_enz"/>
</dbReference>
<dbReference type="PROSITE" id="PS00187">
    <property type="entry name" value="TPP_ENZYMES"/>
    <property type="match status" value="1"/>
</dbReference>